<dbReference type="RefSeq" id="XP_040669136.1">
    <property type="nucleotide sequence ID" value="XM_040818478.1"/>
</dbReference>
<dbReference type="AlphaFoldDB" id="A0A1L9PPB8"/>
<reference evidence="3" key="1">
    <citation type="journal article" date="2017" name="Genome Biol.">
        <title>Comparative genomics reveals high biological diversity and specific adaptations in the industrially and medically important fungal genus Aspergillus.</title>
        <authorList>
            <person name="de Vries R.P."/>
            <person name="Riley R."/>
            <person name="Wiebenga A."/>
            <person name="Aguilar-Osorio G."/>
            <person name="Amillis S."/>
            <person name="Uchima C.A."/>
            <person name="Anderluh G."/>
            <person name="Asadollahi M."/>
            <person name="Askin M."/>
            <person name="Barry K."/>
            <person name="Battaglia E."/>
            <person name="Bayram O."/>
            <person name="Benocci T."/>
            <person name="Braus-Stromeyer S.A."/>
            <person name="Caldana C."/>
            <person name="Canovas D."/>
            <person name="Cerqueira G.C."/>
            <person name="Chen F."/>
            <person name="Chen W."/>
            <person name="Choi C."/>
            <person name="Clum A."/>
            <person name="Dos Santos R.A."/>
            <person name="Damasio A.R."/>
            <person name="Diallinas G."/>
            <person name="Emri T."/>
            <person name="Fekete E."/>
            <person name="Flipphi M."/>
            <person name="Freyberg S."/>
            <person name="Gallo A."/>
            <person name="Gournas C."/>
            <person name="Habgood R."/>
            <person name="Hainaut M."/>
            <person name="Harispe M.L."/>
            <person name="Henrissat B."/>
            <person name="Hilden K.S."/>
            <person name="Hope R."/>
            <person name="Hossain A."/>
            <person name="Karabika E."/>
            <person name="Karaffa L."/>
            <person name="Karanyi Z."/>
            <person name="Krasevec N."/>
            <person name="Kuo A."/>
            <person name="Kusch H."/>
            <person name="LaButti K."/>
            <person name="Lagendijk E.L."/>
            <person name="Lapidus A."/>
            <person name="Levasseur A."/>
            <person name="Lindquist E."/>
            <person name="Lipzen A."/>
            <person name="Logrieco A.F."/>
            <person name="MacCabe A."/>
            <person name="Maekelae M.R."/>
            <person name="Malavazi I."/>
            <person name="Melin P."/>
            <person name="Meyer V."/>
            <person name="Mielnichuk N."/>
            <person name="Miskei M."/>
            <person name="Molnar A.P."/>
            <person name="Mule G."/>
            <person name="Ngan C.Y."/>
            <person name="Orejas M."/>
            <person name="Orosz E."/>
            <person name="Ouedraogo J.P."/>
            <person name="Overkamp K.M."/>
            <person name="Park H.-S."/>
            <person name="Perrone G."/>
            <person name="Piumi F."/>
            <person name="Punt P.J."/>
            <person name="Ram A.F."/>
            <person name="Ramon A."/>
            <person name="Rauscher S."/>
            <person name="Record E."/>
            <person name="Riano-Pachon D.M."/>
            <person name="Robert V."/>
            <person name="Roehrig J."/>
            <person name="Ruller R."/>
            <person name="Salamov A."/>
            <person name="Salih N.S."/>
            <person name="Samson R.A."/>
            <person name="Sandor E."/>
            <person name="Sanguinetti M."/>
            <person name="Schuetze T."/>
            <person name="Sepcic K."/>
            <person name="Shelest E."/>
            <person name="Sherlock G."/>
            <person name="Sophianopoulou V."/>
            <person name="Squina F.M."/>
            <person name="Sun H."/>
            <person name="Susca A."/>
            <person name="Todd R.B."/>
            <person name="Tsang A."/>
            <person name="Unkles S.E."/>
            <person name="van de Wiele N."/>
            <person name="van Rossen-Uffink D."/>
            <person name="Oliveira J.V."/>
            <person name="Vesth T.C."/>
            <person name="Visser J."/>
            <person name="Yu J.-H."/>
            <person name="Zhou M."/>
            <person name="Andersen M.R."/>
            <person name="Archer D.B."/>
            <person name="Baker S.E."/>
            <person name="Benoit I."/>
            <person name="Brakhage A.A."/>
            <person name="Braus G.H."/>
            <person name="Fischer R."/>
            <person name="Frisvad J.C."/>
            <person name="Goldman G.H."/>
            <person name="Houbraken J."/>
            <person name="Oakley B."/>
            <person name="Pocsi I."/>
            <person name="Scazzocchio C."/>
            <person name="Seiboth B."/>
            <person name="vanKuyk P.A."/>
            <person name="Wortman J."/>
            <person name="Dyer P.S."/>
            <person name="Grigoriev I.V."/>
        </authorList>
    </citation>
    <scope>NUCLEOTIDE SEQUENCE [LARGE SCALE GENOMIC DNA]</scope>
    <source>
        <strain evidence="3">CBS 583.65</strain>
    </source>
</reference>
<dbReference type="OrthoDB" id="4509699at2759"/>
<keyword evidence="3" id="KW-1185">Reference proteome</keyword>
<feature type="compositionally biased region" description="Basic and acidic residues" evidence="1">
    <location>
        <begin position="85"/>
        <end position="106"/>
    </location>
</feature>
<feature type="region of interest" description="Disordered" evidence="1">
    <location>
        <begin position="72"/>
        <end position="106"/>
    </location>
</feature>
<dbReference type="VEuPathDB" id="FungiDB:ASPVEDRAFT_890102"/>
<feature type="region of interest" description="Disordered" evidence="1">
    <location>
        <begin position="1"/>
        <end position="26"/>
    </location>
</feature>
<dbReference type="EMBL" id="KV878130">
    <property type="protein sequence ID" value="OJJ03374.1"/>
    <property type="molecule type" value="Genomic_DNA"/>
</dbReference>
<feature type="region of interest" description="Disordered" evidence="1">
    <location>
        <begin position="173"/>
        <end position="196"/>
    </location>
</feature>
<protein>
    <submittedName>
        <fullName evidence="2">Uncharacterized protein</fullName>
    </submittedName>
</protein>
<accession>A0A1L9PPB8</accession>
<dbReference type="Proteomes" id="UP000184073">
    <property type="component" value="Unassembled WGS sequence"/>
</dbReference>
<evidence type="ECO:0000256" key="1">
    <source>
        <dbReference type="SAM" id="MobiDB-lite"/>
    </source>
</evidence>
<dbReference type="GeneID" id="63733989"/>
<name>A0A1L9PPB8_ASPVE</name>
<organism evidence="2 3">
    <name type="scientific">Aspergillus versicolor CBS 583.65</name>
    <dbReference type="NCBI Taxonomy" id="1036611"/>
    <lineage>
        <taxon>Eukaryota</taxon>
        <taxon>Fungi</taxon>
        <taxon>Dikarya</taxon>
        <taxon>Ascomycota</taxon>
        <taxon>Pezizomycotina</taxon>
        <taxon>Eurotiomycetes</taxon>
        <taxon>Eurotiomycetidae</taxon>
        <taxon>Eurotiales</taxon>
        <taxon>Aspergillaceae</taxon>
        <taxon>Aspergillus</taxon>
        <taxon>Aspergillus subgen. Nidulantes</taxon>
    </lineage>
</organism>
<evidence type="ECO:0000313" key="3">
    <source>
        <dbReference type="Proteomes" id="UP000184073"/>
    </source>
</evidence>
<proteinExistence type="predicted"/>
<sequence length="361" mass="40454">MASKTNKIWPDRHSQLPKLYEKTSGPYDAPDGNLYVGFGEVSEKGYAPDGSMYFRVRPILDAEHVFHDAVTGEPMPKEYYPTPAPEERPERSKYSRKGRDNGLPKPGDEAFGAYIAPDLMQYHGVGQVLEVRGGPDYSLIYVQPIPGKHGDEYQFIEPWFQRPMDEKNIPSAPYPFDDPQTLERGKKTDHRGRPFPCDAKLGTEDLGSYIAPNGQWYCGIGRVIKTGLNIVGDFYTYVEPIPGKQGGEYDFFHLFTDDWMPQDQLPSNPRNDLTPEVEEDAKLVAPAKLYLGIGNVIEVGTDEKGHIHVCMERASDRRIEDAPGEGHVYLNVEPLESDIGGPDCIKVELSESDFSDTDSGY</sequence>
<evidence type="ECO:0000313" key="2">
    <source>
        <dbReference type="EMBL" id="OJJ03374.1"/>
    </source>
</evidence>
<gene>
    <name evidence="2" type="ORF">ASPVEDRAFT_890102</name>
</gene>